<name>A0AAE3GXC1_9CYAN</name>
<dbReference type="RefSeq" id="WP_254015143.1">
    <property type="nucleotide sequence ID" value="NZ_JAMZMM010000598.1"/>
</dbReference>
<keyword evidence="3" id="KW-1185">Reference proteome</keyword>
<protein>
    <recommendedName>
        <fullName evidence="4">Riboflavin synthase subunit alpha</fullName>
    </recommendedName>
</protein>
<keyword evidence="1" id="KW-0812">Transmembrane</keyword>
<gene>
    <name evidence="2" type="ORF">NJ959_28775</name>
</gene>
<dbReference type="AlphaFoldDB" id="A0AAE3GXC1"/>
<evidence type="ECO:0000313" key="2">
    <source>
        <dbReference type="EMBL" id="MCP2732431.1"/>
    </source>
</evidence>
<comment type="caution">
    <text evidence="2">The sequence shown here is derived from an EMBL/GenBank/DDBJ whole genome shotgun (WGS) entry which is preliminary data.</text>
</comment>
<organism evidence="2 3">
    <name type="scientific">Limnofasciculus baicalensis BBK-W-15</name>
    <dbReference type="NCBI Taxonomy" id="2699891"/>
    <lineage>
        <taxon>Bacteria</taxon>
        <taxon>Bacillati</taxon>
        <taxon>Cyanobacteriota</taxon>
        <taxon>Cyanophyceae</taxon>
        <taxon>Coleofasciculales</taxon>
        <taxon>Coleofasciculaceae</taxon>
        <taxon>Limnofasciculus</taxon>
        <taxon>Limnofasciculus baicalensis</taxon>
    </lineage>
</organism>
<sequence>MLVSLLITLSIAFAAVCVIVNTTEEIVQVAAACVALICSFCSLIFAPLFLKVLIVLVPVAINKISMTKIKATQR</sequence>
<feature type="transmembrane region" description="Helical" evidence="1">
    <location>
        <begin position="27"/>
        <end position="60"/>
    </location>
</feature>
<proteinExistence type="predicted"/>
<reference evidence="2" key="1">
    <citation type="submission" date="2022-06" db="EMBL/GenBank/DDBJ databases">
        <title>New cyanobacteria of genus Symplocastrum in benthos of Lake Baikal.</title>
        <authorList>
            <person name="Sorokovikova E."/>
            <person name="Tikhonova I."/>
            <person name="Krasnopeev A."/>
            <person name="Evseev P."/>
            <person name="Gladkikh A."/>
            <person name="Belykh O."/>
        </authorList>
    </citation>
    <scope>NUCLEOTIDE SEQUENCE</scope>
    <source>
        <strain evidence="2">BBK-W-15</strain>
    </source>
</reference>
<evidence type="ECO:0008006" key="4">
    <source>
        <dbReference type="Google" id="ProtNLM"/>
    </source>
</evidence>
<dbReference type="Proteomes" id="UP001204953">
    <property type="component" value="Unassembled WGS sequence"/>
</dbReference>
<accession>A0AAE3GXC1</accession>
<evidence type="ECO:0000256" key="1">
    <source>
        <dbReference type="SAM" id="Phobius"/>
    </source>
</evidence>
<evidence type="ECO:0000313" key="3">
    <source>
        <dbReference type="Proteomes" id="UP001204953"/>
    </source>
</evidence>
<dbReference type="EMBL" id="JAMZMM010000598">
    <property type="protein sequence ID" value="MCP2732431.1"/>
    <property type="molecule type" value="Genomic_DNA"/>
</dbReference>
<keyword evidence="1" id="KW-0472">Membrane</keyword>
<keyword evidence="1" id="KW-1133">Transmembrane helix</keyword>